<accession>A0A6M0S7W7</accession>
<dbReference type="Proteomes" id="UP000473574">
    <property type="component" value="Unassembled WGS sequence"/>
</dbReference>
<feature type="transmembrane region" description="Helical" evidence="1">
    <location>
        <begin position="95"/>
        <end position="120"/>
    </location>
</feature>
<protein>
    <submittedName>
        <fullName evidence="2">Uncharacterized protein</fullName>
    </submittedName>
</protein>
<dbReference type="RefSeq" id="WP_163664919.1">
    <property type="nucleotide sequence ID" value="NZ_QZCE01000002.1"/>
</dbReference>
<sequence>MQSSTDQNLNSYNNEEKSFHRLTTLWLSVKAGLIYFVTVFGIGFLLGFIRVVWIEPQFGVRLAELLEMPLMLMAVVIAAYWVVKQLAVPPVLWSRLSMGLVALACLLGAEWGLVLGLRGLSMGEYIATRDPIAGTVYYIMLCLFAVMPWLIVRKEQ</sequence>
<proteinExistence type="predicted"/>
<feature type="transmembrane region" description="Helical" evidence="1">
    <location>
        <begin position="132"/>
        <end position="152"/>
    </location>
</feature>
<feature type="transmembrane region" description="Helical" evidence="1">
    <location>
        <begin position="65"/>
        <end position="83"/>
    </location>
</feature>
<reference evidence="2 3" key="1">
    <citation type="journal article" date="2020" name="Microb. Ecol.">
        <title>Ecogenomics of the Marine Benthic Filamentous Cyanobacterium Adonisia.</title>
        <authorList>
            <person name="Walter J.M."/>
            <person name="Coutinho F.H."/>
            <person name="Leomil L."/>
            <person name="Hargreaves P.I."/>
            <person name="Campeao M.E."/>
            <person name="Vieira V.V."/>
            <person name="Silva B.S."/>
            <person name="Fistarol G.O."/>
            <person name="Salomon P.S."/>
            <person name="Sawabe T."/>
            <person name="Mino S."/>
            <person name="Hosokawa M."/>
            <person name="Miyashita H."/>
            <person name="Maruyama F."/>
            <person name="van Verk M.C."/>
            <person name="Dutilh B.E."/>
            <person name="Thompson C.C."/>
            <person name="Thompson F.L."/>
        </authorList>
    </citation>
    <scope>NUCLEOTIDE SEQUENCE [LARGE SCALE GENOMIC DNA]</scope>
    <source>
        <strain evidence="2 3">CCMR0082</strain>
    </source>
</reference>
<keyword evidence="1" id="KW-1133">Transmembrane helix</keyword>
<gene>
    <name evidence="2" type="ORF">D0962_17480</name>
</gene>
<evidence type="ECO:0000313" key="2">
    <source>
        <dbReference type="EMBL" id="NEZ64557.1"/>
    </source>
</evidence>
<keyword evidence="1" id="KW-0472">Membrane</keyword>
<dbReference type="EMBL" id="QZCE01000002">
    <property type="protein sequence ID" value="NEZ64557.1"/>
    <property type="molecule type" value="Genomic_DNA"/>
</dbReference>
<evidence type="ECO:0000313" key="3">
    <source>
        <dbReference type="Proteomes" id="UP000473574"/>
    </source>
</evidence>
<keyword evidence="1" id="KW-0812">Transmembrane</keyword>
<evidence type="ECO:0000256" key="1">
    <source>
        <dbReference type="SAM" id="Phobius"/>
    </source>
</evidence>
<feature type="transmembrane region" description="Helical" evidence="1">
    <location>
        <begin position="33"/>
        <end position="53"/>
    </location>
</feature>
<organism evidence="2 3">
    <name type="scientific">Adonisia turfae CCMR0082</name>
    <dbReference type="NCBI Taxonomy" id="2304604"/>
    <lineage>
        <taxon>Bacteria</taxon>
        <taxon>Bacillati</taxon>
        <taxon>Cyanobacteriota</taxon>
        <taxon>Adonisia</taxon>
        <taxon>Adonisia turfae</taxon>
    </lineage>
</organism>
<name>A0A6M0S7W7_9CYAN</name>
<comment type="caution">
    <text evidence="2">The sequence shown here is derived from an EMBL/GenBank/DDBJ whole genome shotgun (WGS) entry which is preliminary data.</text>
</comment>
<dbReference type="AlphaFoldDB" id="A0A6M0S7W7"/>